<gene>
    <name evidence="1" type="ORF">HX837_07325</name>
</gene>
<dbReference type="Proteomes" id="UP000523105">
    <property type="component" value="Unassembled WGS sequence"/>
</dbReference>
<dbReference type="EMBL" id="JACASV010000086">
    <property type="protein sequence ID" value="NWJ43991.1"/>
    <property type="molecule type" value="Genomic_DNA"/>
</dbReference>
<dbReference type="AlphaFoldDB" id="A0A7K4MR22"/>
<accession>A0A7K4MR22</accession>
<comment type="caution">
    <text evidence="1">The sequence shown here is derived from an EMBL/GenBank/DDBJ whole genome shotgun (WGS) entry which is preliminary data.</text>
</comment>
<name>A0A7K4MR22_9ARCH</name>
<protein>
    <submittedName>
        <fullName evidence="1">Uncharacterized protein</fullName>
    </submittedName>
</protein>
<proteinExistence type="predicted"/>
<sequence length="187" mass="19150">MGSIVAEIAERIASSSAGARTELEIRGGLALPGTLTLSTAETTVVDGNKLGKVDFQAPVDSAGTDAILVGASIWAEADATFSSSVNSTELVFATGSTDTAVEKLRIASDGKVGIGTSVPVTDLTVEGPITLKEQADADADTAAYGQLWVNTATPNQLYFTDDAGYDQKVSGGTALRVHSHNSWVMGG</sequence>
<evidence type="ECO:0000313" key="1">
    <source>
        <dbReference type="EMBL" id="NWJ43991.1"/>
    </source>
</evidence>
<reference evidence="1 2" key="1">
    <citation type="journal article" date="2019" name="Environ. Microbiol.">
        <title>Genomics insights into ecotype formation of ammonia-oxidizing archaea in the deep ocean.</title>
        <authorList>
            <person name="Wang Y."/>
            <person name="Huang J.M."/>
            <person name="Cui G.J."/>
            <person name="Nunoura T."/>
            <person name="Takaki Y."/>
            <person name="Li W.L."/>
            <person name="Li J."/>
            <person name="Gao Z.M."/>
            <person name="Takai K."/>
            <person name="Zhang A.Q."/>
            <person name="Stepanauskas R."/>
        </authorList>
    </citation>
    <scope>NUCLEOTIDE SEQUENCE [LARGE SCALE GENOMIC DNA]</scope>
    <source>
        <strain evidence="1 2">L15b</strain>
    </source>
</reference>
<evidence type="ECO:0000313" key="2">
    <source>
        <dbReference type="Proteomes" id="UP000523105"/>
    </source>
</evidence>
<organism evidence="1 2">
    <name type="scientific">Marine Group I thaumarchaeote</name>
    <dbReference type="NCBI Taxonomy" id="2511932"/>
    <lineage>
        <taxon>Archaea</taxon>
        <taxon>Nitrososphaerota</taxon>
        <taxon>Marine Group I</taxon>
    </lineage>
</organism>